<dbReference type="GO" id="GO:0048280">
    <property type="term" value="P:vesicle fusion with Golgi apparatus"/>
    <property type="evidence" value="ECO:0007669"/>
    <property type="project" value="EnsemblFungi"/>
</dbReference>
<dbReference type="STRING" id="763406.A0A1E3NGI1"/>
<dbReference type="PIRSF" id="PIRSF005715">
    <property type="entry name" value="VPS45_Sec1"/>
    <property type="match status" value="1"/>
</dbReference>
<dbReference type="GO" id="GO:0046578">
    <property type="term" value="P:regulation of Ras protein signal transduction"/>
    <property type="evidence" value="ECO:0007669"/>
    <property type="project" value="EnsemblFungi"/>
</dbReference>
<organism evidence="2 3">
    <name type="scientific">Pichia membranifaciens NRRL Y-2026</name>
    <dbReference type="NCBI Taxonomy" id="763406"/>
    <lineage>
        <taxon>Eukaryota</taxon>
        <taxon>Fungi</taxon>
        <taxon>Dikarya</taxon>
        <taxon>Ascomycota</taxon>
        <taxon>Saccharomycotina</taxon>
        <taxon>Pichiomycetes</taxon>
        <taxon>Pichiales</taxon>
        <taxon>Pichiaceae</taxon>
        <taxon>Pichia</taxon>
    </lineage>
</organism>
<dbReference type="RefSeq" id="XP_019016360.1">
    <property type="nucleotide sequence ID" value="XM_019164648.1"/>
</dbReference>
<dbReference type="GO" id="GO:0000139">
    <property type="term" value="C:Golgi membrane"/>
    <property type="evidence" value="ECO:0007669"/>
    <property type="project" value="EnsemblFungi"/>
</dbReference>
<gene>
    <name evidence="2" type="ORF">PICMEDRAFT_74018</name>
</gene>
<dbReference type="GO" id="GO:0005783">
    <property type="term" value="C:endoplasmic reticulum"/>
    <property type="evidence" value="ECO:0007669"/>
    <property type="project" value="EnsemblFungi"/>
</dbReference>
<dbReference type="Pfam" id="PF00995">
    <property type="entry name" value="Sec1"/>
    <property type="match status" value="1"/>
</dbReference>
<dbReference type="OrthoDB" id="10251230at2759"/>
<dbReference type="Gene3D" id="3.90.830.10">
    <property type="entry name" value="Syntaxin Binding Protein 1, Chain A, domain 2"/>
    <property type="match status" value="1"/>
</dbReference>
<evidence type="ECO:0000313" key="2">
    <source>
        <dbReference type="EMBL" id="ODQ45247.1"/>
    </source>
</evidence>
<dbReference type="GeneID" id="30181335"/>
<evidence type="ECO:0000256" key="1">
    <source>
        <dbReference type="ARBA" id="ARBA00009884"/>
    </source>
</evidence>
<dbReference type="GO" id="GO:0006890">
    <property type="term" value="P:retrograde vesicle-mediated transport, Golgi to endoplasmic reticulum"/>
    <property type="evidence" value="ECO:0007669"/>
    <property type="project" value="EnsemblFungi"/>
</dbReference>
<dbReference type="GO" id="GO:0035543">
    <property type="term" value="P:positive regulation of SNARE complex assembly"/>
    <property type="evidence" value="ECO:0007669"/>
    <property type="project" value="EnsemblFungi"/>
</dbReference>
<comment type="similarity">
    <text evidence="1">Belongs to the STXBP/unc-18/SEC1 family.</text>
</comment>
<dbReference type="InterPro" id="IPR043154">
    <property type="entry name" value="Sec-1-like_dom1"/>
</dbReference>
<dbReference type="EMBL" id="KV454005">
    <property type="protein sequence ID" value="ODQ45247.1"/>
    <property type="molecule type" value="Genomic_DNA"/>
</dbReference>
<dbReference type="Gene3D" id="1.25.40.60">
    <property type="match status" value="1"/>
</dbReference>
<evidence type="ECO:0000313" key="3">
    <source>
        <dbReference type="Proteomes" id="UP000094455"/>
    </source>
</evidence>
<dbReference type="InterPro" id="IPR001619">
    <property type="entry name" value="Sec1-like"/>
</dbReference>
<dbReference type="InterPro" id="IPR043127">
    <property type="entry name" value="Sec-1-like_dom3a"/>
</dbReference>
<dbReference type="GO" id="GO:0030134">
    <property type="term" value="C:COPII-coated ER to Golgi transport vesicle"/>
    <property type="evidence" value="ECO:0007669"/>
    <property type="project" value="EnsemblFungi"/>
</dbReference>
<dbReference type="Gene3D" id="3.40.50.1910">
    <property type="match status" value="1"/>
</dbReference>
<dbReference type="Gene3D" id="3.40.50.2060">
    <property type="match status" value="1"/>
</dbReference>
<name>A0A1E3NGI1_9ASCO</name>
<dbReference type="SUPFAM" id="SSF56815">
    <property type="entry name" value="Sec1/munc18-like (SM) proteins"/>
    <property type="match status" value="1"/>
</dbReference>
<dbReference type="Proteomes" id="UP000094455">
    <property type="component" value="Unassembled WGS sequence"/>
</dbReference>
<sequence length="669" mass="75056">MSLISSTQTLRVRQITNLKKMLHLNIDVDNELVTSTDETDLIWKVLILDNKSTAIVSSVLRVNDLLEFGITVHALINQRRAQLQDVPVIYFVEPTTENVATIISDLENDQYSQFYINFTSSLSRSLLEEFAKRVALTGKADRIKQVFDQYLDFVVTEPNLYSLDMKNVYFQFNNPQTTESIINEKVETIASGIFSSILTMGSVPIIRANKGGPAEFIAQRLDEKLRDHVINTRRLSLNNPNSSSGASSNISSDKAVLILLDRNVNLTSMFAHSWIYQCMVADVFKLERNTIKIEKNSGSNGSEKVEVKKFDIEPKDFFWNQNASLPFPDAVENVEKELNKYTSDAKQITAKTGYSSIQDIDVNDQADTQHIQEAIKSLPELSHRKNIIDMHMTVLSDLIKELDSKNLDSFFEIEQNLNDPKVQRQLLDILSTNSKADNSMDKLRTYIILFLSSDLPKSFCDECESKLAQLNIDLSPLNYIKKVKEFSKLTEMSLSTKTNPGNESSSYLANNGALFSNLSSKLINLADGSSKISEGFGSLVSGIKKLLPEKTHLAVTNIAEAIMNPTQANANSLKLTDDYLYYDPNITRGSHSKQPKRKTYNEGMVFVVGGGNYFEYSNLQDWCSDWNVKQGTSNGAVNGGSPTKMVCYGSTEIITATEFLEECRELAMT</sequence>
<proteinExistence type="inferred from homology"/>
<dbReference type="GO" id="GO:0006888">
    <property type="term" value="P:endoplasmic reticulum to Golgi vesicle-mediated transport"/>
    <property type="evidence" value="ECO:0007669"/>
    <property type="project" value="EnsemblFungi"/>
</dbReference>
<dbReference type="InterPro" id="IPR027482">
    <property type="entry name" value="Sec1-like_dom2"/>
</dbReference>
<keyword evidence="3" id="KW-1185">Reference proteome</keyword>
<accession>A0A1E3NGI1</accession>
<reference evidence="2 3" key="1">
    <citation type="journal article" date="2016" name="Proc. Natl. Acad. Sci. U.S.A.">
        <title>Comparative genomics of biotechnologically important yeasts.</title>
        <authorList>
            <person name="Riley R."/>
            <person name="Haridas S."/>
            <person name="Wolfe K.H."/>
            <person name="Lopes M.R."/>
            <person name="Hittinger C.T."/>
            <person name="Goeker M."/>
            <person name="Salamov A.A."/>
            <person name="Wisecaver J.H."/>
            <person name="Long T.M."/>
            <person name="Calvey C.H."/>
            <person name="Aerts A.L."/>
            <person name="Barry K.W."/>
            <person name="Choi C."/>
            <person name="Clum A."/>
            <person name="Coughlan A.Y."/>
            <person name="Deshpande S."/>
            <person name="Douglass A.P."/>
            <person name="Hanson S.J."/>
            <person name="Klenk H.-P."/>
            <person name="LaButti K.M."/>
            <person name="Lapidus A."/>
            <person name="Lindquist E.A."/>
            <person name="Lipzen A.M."/>
            <person name="Meier-Kolthoff J.P."/>
            <person name="Ohm R.A."/>
            <person name="Otillar R.P."/>
            <person name="Pangilinan J.L."/>
            <person name="Peng Y."/>
            <person name="Rokas A."/>
            <person name="Rosa C.A."/>
            <person name="Scheuner C."/>
            <person name="Sibirny A.A."/>
            <person name="Slot J.C."/>
            <person name="Stielow J.B."/>
            <person name="Sun H."/>
            <person name="Kurtzman C.P."/>
            <person name="Blackwell M."/>
            <person name="Grigoriev I.V."/>
            <person name="Jeffries T.W."/>
        </authorList>
    </citation>
    <scope>NUCLEOTIDE SEQUENCE [LARGE SCALE GENOMIC DNA]</scope>
    <source>
        <strain evidence="2 3">NRRL Y-2026</strain>
    </source>
</reference>
<dbReference type="PANTHER" id="PTHR11679">
    <property type="entry name" value="VESICLE PROTEIN SORTING-ASSOCIATED"/>
    <property type="match status" value="1"/>
</dbReference>
<protein>
    <submittedName>
        <fullName evidence="2">Uncharacterized protein</fullName>
    </submittedName>
</protein>
<dbReference type="InterPro" id="IPR036045">
    <property type="entry name" value="Sec1-like_sf"/>
</dbReference>
<dbReference type="AlphaFoldDB" id="A0A1E3NGI1"/>
<dbReference type="GO" id="GO:0019905">
    <property type="term" value="F:syntaxin binding"/>
    <property type="evidence" value="ECO:0007669"/>
    <property type="project" value="EnsemblFungi"/>
</dbReference>